<name>X1D594_9ZZZZ</name>
<sequence length="61" mass="6861">MLNISPHRDLPLAPGFTLPSVRYLNHTGAKGVFAWGDRMKTKTIQLTKGQYAIIDAEDYEL</sequence>
<dbReference type="AlphaFoldDB" id="X1D594"/>
<feature type="non-terminal residue" evidence="1">
    <location>
        <position position="61"/>
    </location>
</feature>
<gene>
    <name evidence="1" type="ORF">S01H4_50426</name>
</gene>
<evidence type="ECO:0000313" key="1">
    <source>
        <dbReference type="EMBL" id="GAG91631.1"/>
    </source>
</evidence>
<accession>X1D594</accession>
<proteinExistence type="predicted"/>
<organism evidence="1">
    <name type="scientific">marine sediment metagenome</name>
    <dbReference type="NCBI Taxonomy" id="412755"/>
    <lineage>
        <taxon>unclassified sequences</taxon>
        <taxon>metagenomes</taxon>
        <taxon>ecological metagenomes</taxon>
    </lineage>
</organism>
<comment type="caution">
    <text evidence="1">The sequence shown here is derived from an EMBL/GenBank/DDBJ whole genome shotgun (WGS) entry which is preliminary data.</text>
</comment>
<protein>
    <submittedName>
        <fullName evidence="1">Uncharacterized protein</fullName>
    </submittedName>
</protein>
<reference evidence="1" key="1">
    <citation type="journal article" date="2014" name="Front. Microbiol.">
        <title>High frequency of phylogenetically diverse reductive dehalogenase-homologous genes in deep subseafloor sedimentary metagenomes.</title>
        <authorList>
            <person name="Kawai M."/>
            <person name="Futagami T."/>
            <person name="Toyoda A."/>
            <person name="Takaki Y."/>
            <person name="Nishi S."/>
            <person name="Hori S."/>
            <person name="Arai W."/>
            <person name="Tsubouchi T."/>
            <person name="Morono Y."/>
            <person name="Uchiyama I."/>
            <person name="Ito T."/>
            <person name="Fujiyama A."/>
            <person name="Inagaki F."/>
            <person name="Takami H."/>
        </authorList>
    </citation>
    <scope>NUCLEOTIDE SEQUENCE</scope>
    <source>
        <strain evidence="1">Expedition CK06-06</strain>
    </source>
</reference>
<dbReference type="EMBL" id="BART01028629">
    <property type="protein sequence ID" value="GAG91631.1"/>
    <property type="molecule type" value="Genomic_DNA"/>
</dbReference>